<proteinExistence type="predicted"/>
<protein>
    <submittedName>
        <fullName evidence="2">Flagellar protein FlhE</fullName>
    </submittedName>
</protein>
<dbReference type="PROSITE" id="PS51257">
    <property type="entry name" value="PROKAR_LIPOPROTEIN"/>
    <property type="match status" value="1"/>
</dbReference>
<comment type="caution">
    <text evidence="2">The sequence shown here is derived from an EMBL/GenBank/DDBJ whole genome shotgun (WGS) entry which is preliminary data.</text>
</comment>
<dbReference type="Proteomes" id="UP001251374">
    <property type="component" value="Unassembled WGS sequence"/>
</dbReference>
<keyword evidence="2" id="KW-0282">Flagellum</keyword>
<sequence>MKAWLGVLLVLLAGACWAQAGAPAVSGSWVAQAEGVRVAVPGRDTDSRGLSGAAPSDAQIARISWQYATPPGALLEAWLCHPQRCLRLNGARGQSEGLAGLSAAQPLHFRFRLGQGARPVQVNGLQVIVDHRRPAAAKAKKTVGQ</sequence>
<accession>A0ABU1HEA3</accession>
<evidence type="ECO:0000313" key="2">
    <source>
        <dbReference type="EMBL" id="MDR5905795.1"/>
    </source>
</evidence>
<evidence type="ECO:0000256" key="1">
    <source>
        <dbReference type="SAM" id="SignalP"/>
    </source>
</evidence>
<organism evidence="2 3">
    <name type="scientific">Franzmannia qiaohouensis</name>
    <dbReference type="NCBI Taxonomy" id="1329370"/>
    <lineage>
        <taxon>Bacteria</taxon>
        <taxon>Pseudomonadati</taxon>
        <taxon>Pseudomonadota</taxon>
        <taxon>Gammaproteobacteria</taxon>
        <taxon>Oceanospirillales</taxon>
        <taxon>Halomonadaceae</taxon>
        <taxon>Franzmannia</taxon>
    </lineage>
</organism>
<reference evidence="2 3" key="1">
    <citation type="submission" date="2023-04" db="EMBL/GenBank/DDBJ databases">
        <title>A long-awaited taxogenomic arrangement of the family Halomonadaceae.</title>
        <authorList>
            <person name="De La Haba R."/>
            <person name="Chuvochina M."/>
            <person name="Wittouck S."/>
            <person name="Arahal D.R."/>
            <person name="Sanchez-Porro C."/>
            <person name="Hugenholtz P."/>
            <person name="Ventosa A."/>
        </authorList>
    </citation>
    <scope>NUCLEOTIDE SEQUENCE [LARGE SCALE GENOMIC DNA]</scope>
    <source>
        <strain evidence="2 3">DSM 26770</strain>
    </source>
</reference>
<keyword evidence="3" id="KW-1185">Reference proteome</keyword>
<evidence type="ECO:0000313" key="3">
    <source>
        <dbReference type="Proteomes" id="UP001251374"/>
    </source>
</evidence>
<keyword evidence="1" id="KW-0732">Signal</keyword>
<keyword evidence="2" id="KW-0966">Cell projection</keyword>
<dbReference type="InterPro" id="IPR009420">
    <property type="entry name" value="FlhE"/>
</dbReference>
<feature type="chain" id="PRO_5046078289" evidence="1">
    <location>
        <begin position="21"/>
        <end position="145"/>
    </location>
</feature>
<keyword evidence="2" id="KW-0969">Cilium</keyword>
<name>A0ABU1HEA3_9GAMM</name>
<dbReference type="RefSeq" id="WP_309720994.1">
    <property type="nucleotide sequence ID" value="NZ_JARWAM010000007.1"/>
</dbReference>
<feature type="signal peptide" evidence="1">
    <location>
        <begin position="1"/>
        <end position="20"/>
    </location>
</feature>
<gene>
    <name evidence="2" type="ORF">QC821_10960</name>
</gene>
<dbReference type="EMBL" id="JARWAM010000007">
    <property type="protein sequence ID" value="MDR5905795.1"/>
    <property type="molecule type" value="Genomic_DNA"/>
</dbReference>
<dbReference type="Pfam" id="PF06366">
    <property type="entry name" value="FlhE"/>
    <property type="match status" value="1"/>
</dbReference>